<dbReference type="EMBL" id="QWEH01000007">
    <property type="protein sequence ID" value="RHW31894.1"/>
    <property type="molecule type" value="Genomic_DNA"/>
</dbReference>
<evidence type="ECO:0000313" key="2">
    <source>
        <dbReference type="Proteomes" id="UP000285456"/>
    </source>
</evidence>
<comment type="caution">
    <text evidence="1">The sequence shown here is derived from an EMBL/GenBank/DDBJ whole genome shotgun (WGS) entry which is preliminary data.</text>
</comment>
<dbReference type="Proteomes" id="UP000285456">
    <property type="component" value="Unassembled WGS sequence"/>
</dbReference>
<keyword evidence="2" id="KW-1185">Reference proteome</keyword>
<sequence>MEKNLETNIKDIISSKMEEGIVEEIITKEFESSIRSATDQLFNRYGGITSIIEKKIKSVMVPYLENYDYSEYIVKLDAVLVDILKNSTVDNKEIIKNFKHLVDYERKSTINATDLFEEWMKYVAENVETHGLDVYFEDSPHYESVEVNYYVEYNEERSWSSHKSAVIIFECEHDEEMNFEVRIHRWDHNKKNEWTLDYEGIRDLTSLKRLNSFQILLMQLSQDYTSIILDLDSDSSEVEPDAEPEASFS</sequence>
<proteinExistence type="predicted"/>
<protein>
    <submittedName>
        <fullName evidence="1">Uncharacterized protein</fullName>
    </submittedName>
</protein>
<dbReference type="OrthoDB" id="2596212at2"/>
<organism evidence="1 2">
    <name type="scientific">Oceanobacillus profundus</name>
    <dbReference type="NCBI Taxonomy" id="372463"/>
    <lineage>
        <taxon>Bacteria</taxon>
        <taxon>Bacillati</taxon>
        <taxon>Bacillota</taxon>
        <taxon>Bacilli</taxon>
        <taxon>Bacillales</taxon>
        <taxon>Bacillaceae</taxon>
        <taxon>Oceanobacillus</taxon>
    </lineage>
</organism>
<reference evidence="1 2" key="1">
    <citation type="journal article" date="2007" name="Int. J. Syst. Evol. Microbiol.">
        <title>Oceanobacillus profundus sp. nov., isolated from a deep-sea sediment core.</title>
        <authorList>
            <person name="Kim Y.G."/>
            <person name="Choi D.H."/>
            <person name="Hyun S."/>
            <person name="Cho B.C."/>
        </authorList>
    </citation>
    <scope>NUCLEOTIDE SEQUENCE [LARGE SCALE GENOMIC DNA]</scope>
    <source>
        <strain evidence="1 2">DSM 18246</strain>
    </source>
</reference>
<name>A0A417YGK1_9BACI</name>
<accession>A0A417YGK1</accession>
<dbReference type="RefSeq" id="WP_118889452.1">
    <property type="nucleotide sequence ID" value="NZ_PHUT01000007.1"/>
</dbReference>
<evidence type="ECO:0000313" key="1">
    <source>
        <dbReference type="EMBL" id="RHW31894.1"/>
    </source>
</evidence>
<dbReference type="AlphaFoldDB" id="A0A417YGK1"/>
<gene>
    <name evidence="1" type="ORF">D1B32_11690</name>
</gene>